<dbReference type="InterPro" id="IPR001453">
    <property type="entry name" value="MoaB/Mog_dom"/>
</dbReference>
<dbReference type="AlphaFoldDB" id="A0A078KQY1"/>
<dbReference type="InterPro" id="IPR050101">
    <property type="entry name" value="CinA"/>
</dbReference>
<keyword evidence="4" id="KW-1185">Reference proteome</keyword>
<gene>
    <name evidence="1 3" type="primary">cinA</name>
    <name evidence="3" type="ORF">CCDG5_1784</name>
</gene>
<dbReference type="NCBIfam" id="TIGR00199">
    <property type="entry name" value="PncC_domain"/>
    <property type="match status" value="1"/>
</dbReference>
<dbReference type="Pfam" id="PF00994">
    <property type="entry name" value="MoCF_biosynth"/>
    <property type="match status" value="1"/>
</dbReference>
<dbReference type="InterPro" id="IPR008135">
    <property type="entry name" value="Competence-induced_CinA"/>
</dbReference>
<evidence type="ECO:0000256" key="1">
    <source>
        <dbReference type="HAMAP-Rule" id="MF_00226"/>
    </source>
</evidence>
<evidence type="ECO:0000259" key="2">
    <source>
        <dbReference type="SMART" id="SM00852"/>
    </source>
</evidence>
<proteinExistence type="inferred from homology"/>
<dbReference type="HAMAP" id="MF_00226_B">
    <property type="entry name" value="CinA_B"/>
    <property type="match status" value="1"/>
</dbReference>
<sequence>MNTEILAVGTELLLGDIVNTNAQYLAREMAAMGFSVLHQSVVGDNPGRLKEAVEMALSRSDILITTGGLGPTDDDITRETIAEVLGLELELDNEALKSVEEYFKRTGRVMSEVNKKQVMLPHGCYVLKNDWGTAPGCIVEKDGKTVIMLPGPPREMKPLFEKRAKPYLEKYCDGVIKSVTLREFGIPESKVQEMLSDLMQGANPTLAPYAKSGEVLLRVTARAENAEKALEMCRPLVEEVKKRLGDSIYGENVSSLEEVVVRKLQEKHLKVSFAESCTGGYVAKRLTDIPGSSEVFECGVVTYANRIKHQLIGVKNETLAEYGAVSSQTAEQMSKGVRELSGADIGVGITGIAGPGGGTPKKPVGLVYISVCDSEHCYTKRFILGHGSSEGEREHIRYLAASNALDMVRRLIDGLPIE</sequence>
<dbReference type="Gene3D" id="3.90.950.20">
    <property type="entry name" value="CinA-like"/>
    <property type="match status" value="1"/>
</dbReference>
<feature type="domain" description="MoaB/Mog" evidence="2">
    <location>
        <begin position="4"/>
        <end position="170"/>
    </location>
</feature>
<reference evidence="4" key="1">
    <citation type="submission" date="2014-07" db="EMBL/GenBank/DDBJ databases">
        <authorList>
            <person name="Wibberg D."/>
        </authorList>
    </citation>
    <scope>NUCLEOTIDE SEQUENCE [LARGE SCALE GENOMIC DNA]</scope>
    <source>
        <strain evidence="4">DG5</strain>
    </source>
</reference>
<dbReference type="EMBL" id="LM995447">
    <property type="protein sequence ID" value="CDZ24882.1"/>
    <property type="molecule type" value="Genomic_DNA"/>
</dbReference>
<evidence type="ECO:0000313" key="4">
    <source>
        <dbReference type="Proteomes" id="UP000032431"/>
    </source>
</evidence>
<dbReference type="SUPFAM" id="SSF53218">
    <property type="entry name" value="Molybdenum cofactor biosynthesis proteins"/>
    <property type="match status" value="1"/>
</dbReference>
<dbReference type="NCBIfam" id="NF001813">
    <property type="entry name" value="PRK00549.1"/>
    <property type="match status" value="1"/>
</dbReference>
<dbReference type="PATRIC" id="fig|29343.3.peg.1874"/>
<dbReference type="Gene3D" id="3.40.980.10">
    <property type="entry name" value="MoaB/Mog-like domain"/>
    <property type="match status" value="1"/>
</dbReference>
<dbReference type="PANTHER" id="PTHR13939:SF0">
    <property type="entry name" value="NMN AMIDOHYDROLASE-LIKE PROTEIN YFAY"/>
    <property type="match status" value="1"/>
</dbReference>
<dbReference type="PANTHER" id="PTHR13939">
    <property type="entry name" value="NICOTINAMIDE-NUCLEOTIDE AMIDOHYDROLASE PNCC"/>
    <property type="match status" value="1"/>
</dbReference>
<comment type="similarity">
    <text evidence="1">Belongs to the CinA family.</text>
</comment>
<dbReference type="Pfam" id="PF02464">
    <property type="entry name" value="CinA"/>
    <property type="match status" value="1"/>
</dbReference>
<dbReference type="HOGENOM" id="CLU_030805_9_3_9"/>
<organism evidence="3 4">
    <name type="scientific">[Clostridium] cellulosi</name>
    <dbReference type="NCBI Taxonomy" id="29343"/>
    <lineage>
        <taxon>Bacteria</taxon>
        <taxon>Bacillati</taxon>
        <taxon>Bacillota</taxon>
        <taxon>Clostridia</taxon>
        <taxon>Eubacteriales</taxon>
        <taxon>Oscillospiraceae</taxon>
        <taxon>Oscillospiraceae incertae sedis</taxon>
    </lineage>
</organism>
<dbReference type="InterPro" id="IPR036425">
    <property type="entry name" value="MoaB/Mog-like_dom_sf"/>
</dbReference>
<dbReference type="OrthoDB" id="9801454at2"/>
<dbReference type="KEGG" id="ccel:CCDG5_1784"/>
<dbReference type="PIRSF" id="PIRSF006728">
    <property type="entry name" value="CinA"/>
    <property type="match status" value="1"/>
</dbReference>
<evidence type="ECO:0000313" key="3">
    <source>
        <dbReference type="EMBL" id="CDZ24882.1"/>
    </source>
</evidence>
<dbReference type="CDD" id="cd00885">
    <property type="entry name" value="cinA"/>
    <property type="match status" value="1"/>
</dbReference>
<protein>
    <recommendedName>
        <fullName evidence="1">Putative competence-damage inducible protein</fullName>
    </recommendedName>
</protein>
<dbReference type="InterPro" id="IPR008136">
    <property type="entry name" value="CinA_C"/>
</dbReference>
<dbReference type="STRING" id="29343.CCDG5_1784"/>
<dbReference type="SUPFAM" id="SSF142433">
    <property type="entry name" value="CinA-like"/>
    <property type="match status" value="1"/>
</dbReference>
<dbReference type="NCBIfam" id="TIGR00177">
    <property type="entry name" value="molyb_syn"/>
    <property type="match status" value="1"/>
</dbReference>
<dbReference type="SMART" id="SM00852">
    <property type="entry name" value="MoCF_biosynth"/>
    <property type="match status" value="1"/>
</dbReference>
<dbReference type="NCBIfam" id="TIGR00200">
    <property type="entry name" value="cinA_nterm"/>
    <property type="match status" value="1"/>
</dbReference>
<name>A0A078KQY1_9FIRM</name>
<dbReference type="Gene3D" id="3.30.70.2860">
    <property type="match status" value="1"/>
</dbReference>
<dbReference type="InterPro" id="IPR041424">
    <property type="entry name" value="CinA_KH"/>
</dbReference>
<dbReference type="InterPro" id="IPR036653">
    <property type="entry name" value="CinA-like_C"/>
</dbReference>
<dbReference type="Pfam" id="PF18146">
    <property type="entry name" value="CinA_KH"/>
    <property type="match status" value="1"/>
</dbReference>
<accession>A0A078KQY1</accession>
<dbReference type="Proteomes" id="UP000032431">
    <property type="component" value="Chromosome I"/>
</dbReference>